<keyword evidence="1 2" id="KW-0728">SH3 domain</keyword>
<dbReference type="SMART" id="SM00326">
    <property type="entry name" value="SH3"/>
    <property type="match status" value="1"/>
</dbReference>
<feature type="compositionally biased region" description="Low complexity" evidence="3">
    <location>
        <begin position="951"/>
        <end position="961"/>
    </location>
</feature>
<feature type="compositionally biased region" description="Polar residues" evidence="3">
    <location>
        <begin position="718"/>
        <end position="745"/>
    </location>
</feature>
<dbReference type="PANTHER" id="PTHR47775:SF1">
    <property type="entry name" value="BUD SITE SELECTION PROTEIN 14"/>
    <property type="match status" value="1"/>
</dbReference>
<feature type="compositionally biased region" description="Low complexity" evidence="3">
    <location>
        <begin position="921"/>
        <end position="936"/>
    </location>
</feature>
<feature type="region of interest" description="Disordered" evidence="3">
    <location>
        <begin position="292"/>
        <end position="359"/>
    </location>
</feature>
<name>A0A2J6Q6K4_9HELO</name>
<feature type="compositionally biased region" description="Polar residues" evidence="3">
    <location>
        <begin position="295"/>
        <end position="316"/>
    </location>
</feature>
<feature type="region of interest" description="Disordered" evidence="3">
    <location>
        <begin position="221"/>
        <end position="244"/>
    </location>
</feature>
<dbReference type="AlphaFoldDB" id="A0A2J6Q6K4"/>
<dbReference type="InterPro" id="IPR036028">
    <property type="entry name" value="SH3-like_dom_sf"/>
</dbReference>
<feature type="region of interest" description="Disordered" evidence="3">
    <location>
        <begin position="108"/>
        <end position="157"/>
    </location>
</feature>
<sequence>MTRPEIIRADSIDLQDQNSPSAQDHSRQPTHPAPLGVGPPAPHQAEALREIAAEAAEENHRSPRVSKEWTNGDVQQLQRYGDDLAAGVSAKLNGANLQKQDNLAVAQNGGLTGSTAEDAEMADAEGDDGMDDDMMDKISSSPSIDDGGYPLPQFWPQRSDSLIRGAPRRPQSFSQACIESSSPFVETPEHFPLQIAPEQLDKDEIQGYETPTIQHHHLLGEYPGHIGETGSGHDRHENDPRSTDSLQSFMERYDRHSQYDEYYDLSYYSDEDLSRHFEALCEEDEGGLIIGNESGDCSPTPATNGLKNYAVSSKGANDQPEDEKTRDEPQADHEELGRATGSERNDTMTVPYKSSDEEDDDYEIPYAADARFVDSGWGGECLQDTEDIDFEFVYALHTFVATVEGQANATKGDTMVLLDDSNSYWWLVRVVKDSSIGYLPAEHIETPTERLARLNKHRNIDLTSTMLGDQAEKSKNPLKKAIRRRNAKTVTFTAPTYVEASDIDYSTEEEDGEGDYYGQNGQEQNGDQQEPSVEEEEAATVEPLKPRAEIREVKAESAEPEVKVSTDAARTSDEIFEGKLESKSRNGTVRNTDSFFKDDTVETRKITLTPNLLRDDSSTSTRTSNESKELKQRPSLDRLEKDSPEKGKDKKDRKDKKEKDKKPGMLSGLFKRKEKKSKAIDDEIDEVLASKRSAENSRASPVPSKDSEELVAVEESAHVQTQDMQRQPSKLQKQPRTDISPNRKQGQNREPKIMEPQQAPAPERATPAESVQAPSMRLVQPERSLEELGREAQIQGPELARGLAPVLAAPKEQKSVGAISKMLRSASTNTSDPKPVKAKKAKSRVELDDFDSSTENSPVEEPTRTLNKQIQRPIPGSFPDSYTSAMERPNPAEERLSESPVQISPVTSSQSYPPPLMVDTSSQEEQSSPVSSPSPELIDAEEAQEKKGAGSSTTSTSTPTWSDAHLRTFFDDDADIKDLLVVVYDKSGVVPAGPDHPITGNLFREENAKLADITTRLDGMLGDWLARKMRAQASR</sequence>
<reference evidence="5 6" key="1">
    <citation type="submission" date="2016-05" db="EMBL/GenBank/DDBJ databases">
        <title>A degradative enzymes factory behind the ericoid mycorrhizal symbiosis.</title>
        <authorList>
            <consortium name="DOE Joint Genome Institute"/>
            <person name="Martino E."/>
            <person name="Morin E."/>
            <person name="Grelet G."/>
            <person name="Kuo A."/>
            <person name="Kohler A."/>
            <person name="Daghino S."/>
            <person name="Barry K."/>
            <person name="Choi C."/>
            <person name="Cichocki N."/>
            <person name="Clum A."/>
            <person name="Copeland A."/>
            <person name="Hainaut M."/>
            <person name="Haridas S."/>
            <person name="Labutti K."/>
            <person name="Lindquist E."/>
            <person name="Lipzen A."/>
            <person name="Khouja H.-R."/>
            <person name="Murat C."/>
            <person name="Ohm R."/>
            <person name="Olson A."/>
            <person name="Spatafora J."/>
            <person name="Veneault-Fourrey C."/>
            <person name="Henrissat B."/>
            <person name="Grigoriev I."/>
            <person name="Martin F."/>
            <person name="Perotto S."/>
        </authorList>
    </citation>
    <scope>NUCLEOTIDE SEQUENCE [LARGE SCALE GENOMIC DNA]</scope>
    <source>
        <strain evidence="5 6">UAMH 7357</strain>
    </source>
</reference>
<accession>A0A2J6Q6K4</accession>
<evidence type="ECO:0000256" key="3">
    <source>
        <dbReference type="SAM" id="MobiDB-lite"/>
    </source>
</evidence>
<feature type="region of interest" description="Disordered" evidence="3">
    <location>
        <begin position="805"/>
        <end position="961"/>
    </location>
</feature>
<gene>
    <name evidence="5" type="ORF">NA56DRAFT_702885</name>
</gene>
<feature type="compositionally biased region" description="Low complexity" evidence="3">
    <location>
        <begin position="516"/>
        <end position="530"/>
    </location>
</feature>
<feature type="compositionally biased region" description="Acidic residues" evidence="3">
    <location>
        <begin position="117"/>
        <end position="134"/>
    </location>
</feature>
<dbReference type="GO" id="GO:0030950">
    <property type="term" value="P:establishment or maintenance of actin cytoskeleton polarity"/>
    <property type="evidence" value="ECO:0007669"/>
    <property type="project" value="TreeGrafter"/>
</dbReference>
<feature type="region of interest" description="Disordered" evidence="3">
    <location>
        <begin position="1"/>
        <end position="43"/>
    </location>
</feature>
<dbReference type="GO" id="GO:0008104">
    <property type="term" value="P:intracellular protein localization"/>
    <property type="evidence" value="ECO:0007669"/>
    <property type="project" value="TreeGrafter"/>
</dbReference>
<feature type="compositionally biased region" description="Basic and acidic residues" evidence="3">
    <location>
        <begin position="544"/>
        <end position="584"/>
    </location>
</feature>
<evidence type="ECO:0000259" key="4">
    <source>
        <dbReference type="PROSITE" id="PS50002"/>
    </source>
</evidence>
<organism evidence="5 6">
    <name type="scientific">Hyaloscypha hepaticicola</name>
    <dbReference type="NCBI Taxonomy" id="2082293"/>
    <lineage>
        <taxon>Eukaryota</taxon>
        <taxon>Fungi</taxon>
        <taxon>Dikarya</taxon>
        <taxon>Ascomycota</taxon>
        <taxon>Pezizomycotina</taxon>
        <taxon>Leotiomycetes</taxon>
        <taxon>Helotiales</taxon>
        <taxon>Hyaloscyphaceae</taxon>
        <taxon>Hyaloscypha</taxon>
    </lineage>
</organism>
<protein>
    <recommendedName>
        <fullName evidence="4">SH3 domain-containing protein</fullName>
    </recommendedName>
</protein>
<dbReference type="GO" id="GO:0015630">
    <property type="term" value="C:microtubule cytoskeleton"/>
    <property type="evidence" value="ECO:0007669"/>
    <property type="project" value="TreeGrafter"/>
</dbReference>
<dbReference type="Proteomes" id="UP000235672">
    <property type="component" value="Unassembled WGS sequence"/>
</dbReference>
<feature type="compositionally biased region" description="Basic and acidic residues" evidence="3">
    <location>
        <begin position="322"/>
        <end position="346"/>
    </location>
</feature>
<feature type="compositionally biased region" description="Basic and acidic residues" evidence="3">
    <location>
        <begin position="625"/>
        <end position="663"/>
    </location>
</feature>
<feature type="domain" description="SH3" evidence="4">
    <location>
        <begin position="388"/>
        <end position="449"/>
    </location>
</feature>
<dbReference type="InterPro" id="IPR001452">
    <property type="entry name" value="SH3_domain"/>
</dbReference>
<feature type="compositionally biased region" description="Basic and acidic residues" evidence="3">
    <location>
        <begin position="1"/>
        <end position="11"/>
    </location>
</feature>
<feature type="compositionally biased region" description="Basic and acidic residues" evidence="3">
    <location>
        <begin position="595"/>
        <end position="605"/>
    </location>
</feature>
<feature type="compositionally biased region" description="Polar residues" evidence="3">
    <location>
        <begin position="899"/>
        <end position="911"/>
    </location>
</feature>
<feature type="compositionally biased region" description="Basic and acidic residues" evidence="3">
    <location>
        <begin position="231"/>
        <end position="242"/>
    </location>
</feature>
<evidence type="ECO:0000313" key="5">
    <source>
        <dbReference type="EMBL" id="PMD21910.1"/>
    </source>
</evidence>
<feature type="compositionally biased region" description="Polar residues" evidence="3">
    <location>
        <begin position="14"/>
        <end position="23"/>
    </location>
</feature>
<evidence type="ECO:0000256" key="1">
    <source>
        <dbReference type="ARBA" id="ARBA00022443"/>
    </source>
</evidence>
<feature type="compositionally biased region" description="Polar residues" evidence="3">
    <location>
        <begin position="585"/>
        <end position="594"/>
    </location>
</feature>
<dbReference type="SUPFAM" id="SSF50044">
    <property type="entry name" value="SH3-domain"/>
    <property type="match status" value="1"/>
</dbReference>
<proteinExistence type="predicted"/>
<dbReference type="GO" id="GO:0051286">
    <property type="term" value="C:cell tip"/>
    <property type="evidence" value="ECO:0007669"/>
    <property type="project" value="TreeGrafter"/>
</dbReference>
<keyword evidence="6" id="KW-1185">Reference proteome</keyword>
<dbReference type="PANTHER" id="PTHR47775">
    <property type="entry name" value="BUD SITE SELECTION PROTEIN 14"/>
    <property type="match status" value="1"/>
</dbReference>
<evidence type="ECO:0000256" key="2">
    <source>
        <dbReference type="PROSITE-ProRule" id="PRU00192"/>
    </source>
</evidence>
<dbReference type="FunFam" id="2.30.30.40:FF:000035">
    <property type="entry name" value="SH3 domain containing protein"/>
    <property type="match status" value="1"/>
</dbReference>
<dbReference type="OrthoDB" id="196165at2759"/>
<evidence type="ECO:0000313" key="6">
    <source>
        <dbReference type="Proteomes" id="UP000235672"/>
    </source>
</evidence>
<dbReference type="STRING" id="1745343.A0A2J6Q6K4"/>
<feature type="compositionally biased region" description="Acidic residues" evidence="3">
    <location>
        <begin position="501"/>
        <end position="514"/>
    </location>
</feature>
<dbReference type="InterPro" id="IPR053039">
    <property type="entry name" value="Polarity_Bud-Selection_Reg"/>
</dbReference>
<dbReference type="PROSITE" id="PS50002">
    <property type="entry name" value="SH3"/>
    <property type="match status" value="1"/>
</dbReference>
<dbReference type="EMBL" id="KZ613479">
    <property type="protein sequence ID" value="PMD21910.1"/>
    <property type="molecule type" value="Genomic_DNA"/>
</dbReference>
<dbReference type="Gene3D" id="2.30.30.40">
    <property type="entry name" value="SH3 Domains"/>
    <property type="match status" value="1"/>
</dbReference>
<feature type="region of interest" description="Disordered" evidence="3">
    <location>
        <begin position="501"/>
        <end position="793"/>
    </location>
</feature>